<feature type="transmembrane region" description="Helical" evidence="1">
    <location>
        <begin position="223"/>
        <end position="243"/>
    </location>
</feature>
<keyword evidence="1" id="KW-0472">Membrane</keyword>
<evidence type="ECO:0000313" key="3">
    <source>
        <dbReference type="Proteomes" id="UP000595481"/>
    </source>
</evidence>
<feature type="transmembrane region" description="Helical" evidence="1">
    <location>
        <begin position="51"/>
        <end position="67"/>
    </location>
</feature>
<dbReference type="InterPro" id="IPR022604">
    <property type="entry name" value="DUF2955"/>
</dbReference>
<keyword evidence="1" id="KW-0812">Transmembrane</keyword>
<dbReference type="Proteomes" id="UP000595481">
    <property type="component" value="Chromosome"/>
</dbReference>
<sequence length="343" mass="37469">MFHSPANALLRVALFPVLLLFWQFVFGTDLPLLAPAMCAVFLTTTHNPPPLIMVFLMAGVLYLTSWIQAWLATLLLDYPHVYYLALLGVFYWCMDRTRKNAQDLIAILLIVATAMIAVFVKQKGISVDQIPLALLKNIFVAGFTAYLAYFIFPGGEPLTDAAAAANGAGKTPHQDWHTLFKAVLVLTTLCVGITLDLEQSTIIAIVVALIIKDPNPALGHNYGIRRLLTTYASVLYAVPPLIMCVFQTNLIGQLGVTLVCALFMGIHAVEKKASYNSIQLLYSSYVVLVFYSITSTSIDALSDGLIRFGSVMLAVILGVMALIIMQPRSPAEVAVQRADHHPG</sequence>
<keyword evidence="1" id="KW-1133">Transmembrane helix</keyword>
<proteinExistence type="predicted"/>
<feature type="transmembrane region" description="Helical" evidence="1">
    <location>
        <begin position="74"/>
        <end position="92"/>
    </location>
</feature>
<feature type="transmembrane region" description="Helical" evidence="1">
    <location>
        <begin position="280"/>
        <end position="298"/>
    </location>
</feature>
<organism evidence="2 3">
    <name type="scientific">Aeromonas jandaei</name>
    <dbReference type="NCBI Taxonomy" id="650"/>
    <lineage>
        <taxon>Bacteria</taxon>
        <taxon>Pseudomonadati</taxon>
        <taxon>Pseudomonadota</taxon>
        <taxon>Gammaproteobacteria</taxon>
        <taxon>Aeromonadales</taxon>
        <taxon>Aeromonadaceae</taxon>
        <taxon>Aeromonas</taxon>
    </lineage>
</organism>
<evidence type="ECO:0000313" key="2">
    <source>
        <dbReference type="EMBL" id="QQB21821.1"/>
    </source>
</evidence>
<feature type="transmembrane region" description="Helical" evidence="1">
    <location>
        <begin position="182"/>
        <end position="211"/>
    </location>
</feature>
<name>A0A7T4ADC6_AERJA</name>
<feature type="transmembrane region" description="Helical" evidence="1">
    <location>
        <begin position="104"/>
        <end position="120"/>
    </location>
</feature>
<dbReference type="RefSeq" id="WP_042031959.1">
    <property type="nucleotide sequence ID" value="NZ_CAWMFX010000032.1"/>
</dbReference>
<feature type="transmembrane region" description="Helical" evidence="1">
    <location>
        <begin position="132"/>
        <end position="152"/>
    </location>
</feature>
<dbReference type="Pfam" id="PF11168">
    <property type="entry name" value="DUF2955"/>
    <property type="match status" value="1"/>
</dbReference>
<dbReference type="GeneID" id="69551618"/>
<protein>
    <submittedName>
        <fullName evidence="2">DUF2955 domain-containing protein</fullName>
    </submittedName>
</protein>
<accession>A0A7T4ADC6</accession>
<gene>
    <name evidence="2" type="ORF">I6H43_10020</name>
</gene>
<feature type="transmembrane region" description="Helical" evidence="1">
    <location>
        <begin position="304"/>
        <end position="324"/>
    </location>
</feature>
<keyword evidence="3" id="KW-1185">Reference proteome</keyword>
<evidence type="ECO:0000256" key="1">
    <source>
        <dbReference type="SAM" id="Phobius"/>
    </source>
</evidence>
<feature type="transmembrane region" description="Helical" evidence="1">
    <location>
        <begin position="249"/>
        <end position="268"/>
    </location>
</feature>
<dbReference type="EMBL" id="CP066092">
    <property type="protein sequence ID" value="QQB21821.1"/>
    <property type="molecule type" value="Genomic_DNA"/>
</dbReference>
<reference evidence="2 3" key="1">
    <citation type="submission" date="2020-12" db="EMBL/GenBank/DDBJ databases">
        <title>FDA dAtabase for Regulatory Grade micrObial Sequences (FDA-ARGOS): Supporting development and validation of Infectious Disease Dx tests.</title>
        <authorList>
            <person name="Sproer C."/>
            <person name="Gronow S."/>
            <person name="Severitt S."/>
            <person name="Schroder I."/>
            <person name="Tallon L."/>
            <person name="Sadzewicz L."/>
            <person name="Zhao X."/>
            <person name="Boylan J."/>
            <person name="Ott S."/>
            <person name="Bowen H."/>
            <person name="Vavikolanu K."/>
            <person name="Mehta A."/>
            <person name="Aluvathingal J."/>
            <person name="Nadendla S."/>
            <person name="Lowell S."/>
            <person name="Myers T."/>
            <person name="Yan Y."/>
            <person name="Sichtig H."/>
        </authorList>
    </citation>
    <scope>NUCLEOTIDE SEQUENCE [LARGE SCALE GENOMIC DNA]</scope>
    <source>
        <strain evidence="2 3">FDAARGOS_986</strain>
    </source>
</reference>